<dbReference type="Proteomes" id="UP000777265">
    <property type="component" value="Unassembled WGS sequence"/>
</dbReference>
<protein>
    <submittedName>
        <fullName evidence="2">DUF1565 domain-containing protein</fullName>
    </submittedName>
</protein>
<dbReference type="Pfam" id="PF07602">
    <property type="entry name" value="DUF1565"/>
    <property type="match status" value="1"/>
</dbReference>
<gene>
    <name evidence="2" type="ORF">GXY80_13940</name>
</gene>
<dbReference type="SUPFAM" id="SSF51126">
    <property type="entry name" value="Pectin lyase-like"/>
    <property type="match status" value="1"/>
</dbReference>
<dbReference type="AlphaFoldDB" id="A0A971S1T4"/>
<reference evidence="2" key="1">
    <citation type="journal article" date="2020" name="Biotechnol. Biofuels">
        <title>New insights from the biogas microbiome by comprehensive genome-resolved metagenomics of nearly 1600 species originating from multiple anaerobic digesters.</title>
        <authorList>
            <person name="Campanaro S."/>
            <person name="Treu L."/>
            <person name="Rodriguez-R L.M."/>
            <person name="Kovalovszki A."/>
            <person name="Ziels R.M."/>
            <person name="Maus I."/>
            <person name="Zhu X."/>
            <person name="Kougias P.G."/>
            <person name="Basile A."/>
            <person name="Luo G."/>
            <person name="Schluter A."/>
            <person name="Konstantinidis K.T."/>
            <person name="Angelidaki I."/>
        </authorList>
    </citation>
    <scope>NUCLEOTIDE SEQUENCE</scope>
    <source>
        <strain evidence="2">AS06rmzACSIP_7</strain>
    </source>
</reference>
<proteinExistence type="predicted"/>
<dbReference type="InterPro" id="IPR011459">
    <property type="entry name" value="DUF1565"/>
</dbReference>
<dbReference type="EMBL" id="JAAYEE010000266">
    <property type="protein sequence ID" value="NLW36558.1"/>
    <property type="molecule type" value="Genomic_DNA"/>
</dbReference>
<sequence length="392" mass="44415">MMEKRYDPTAVLPYGDSFDFWETEQSYDRELHVCAVRGNDETGDGTEEAPFKTINRAAAIATAGTRVLIHTGEYRECVRAGFGGESPERMVSYEAAGDGEVVIKATEVATGFSRSTDYNLRFRSHDDNEEQEESIVWKHELDGDMFHGYNPFALINALHDKSWLHYSRTEKESNLAPFFLRRGAVYVDGKPLKQVELYSHMAREAGTYWVEEDGLKVHFRMPDNGSPEGHLIEVSCSEQCFTTAKPFQNYIKVKGLTLTQAANGAPDPQMGSLSCNRGHHWIIEDNIVKYSNTVGMDVGSVSWAFKRIPDQKIGYHVIRRNQIYDSGVGGILGLSTSYTLVEDNVIARTGWQRMEYGWESGVLKFHNCVNSLFRRNIFREAYGCDGLWFDCN</sequence>
<evidence type="ECO:0000259" key="1">
    <source>
        <dbReference type="Pfam" id="PF07602"/>
    </source>
</evidence>
<dbReference type="InterPro" id="IPR011050">
    <property type="entry name" value="Pectin_lyase_fold/virulence"/>
</dbReference>
<feature type="non-terminal residue" evidence="2">
    <location>
        <position position="392"/>
    </location>
</feature>
<dbReference type="Gene3D" id="2.160.20.10">
    <property type="entry name" value="Single-stranded right-handed beta-helix, Pectin lyase-like"/>
    <property type="match status" value="2"/>
</dbReference>
<accession>A0A971S1T4</accession>
<evidence type="ECO:0000313" key="2">
    <source>
        <dbReference type="EMBL" id="NLW36558.1"/>
    </source>
</evidence>
<organism evidence="2 3">
    <name type="scientific">Syntrophorhabdus aromaticivorans</name>
    <dbReference type="NCBI Taxonomy" id="328301"/>
    <lineage>
        <taxon>Bacteria</taxon>
        <taxon>Pseudomonadati</taxon>
        <taxon>Thermodesulfobacteriota</taxon>
        <taxon>Syntrophorhabdia</taxon>
        <taxon>Syntrophorhabdales</taxon>
        <taxon>Syntrophorhabdaceae</taxon>
        <taxon>Syntrophorhabdus</taxon>
    </lineage>
</organism>
<evidence type="ECO:0000313" key="3">
    <source>
        <dbReference type="Proteomes" id="UP000777265"/>
    </source>
</evidence>
<reference evidence="2" key="2">
    <citation type="submission" date="2020-01" db="EMBL/GenBank/DDBJ databases">
        <authorList>
            <person name="Campanaro S."/>
        </authorList>
    </citation>
    <scope>NUCLEOTIDE SEQUENCE</scope>
    <source>
        <strain evidence="2">AS06rmzACSIP_7</strain>
    </source>
</reference>
<comment type="caution">
    <text evidence="2">The sequence shown here is derived from an EMBL/GenBank/DDBJ whole genome shotgun (WGS) entry which is preliminary data.</text>
</comment>
<dbReference type="InterPro" id="IPR012334">
    <property type="entry name" value="Pectin_lyas_fold"/>
</dbReference>
<feature type="domain" description="DUF1565" evidence="1">
    <location>
        <begin position="36"/>
        <end position="82"/>
    </location>
</feature>
<name>A0A971S1T4_9BACT</name>